<evidence type="ECO:0000256" key="2">
    <source>
        <dbReference type="ARBA" id="ARBA00023125"/>
    </source>
</evidence>
<reference evidence="4" key="1">
    <citation type="submission" date="2009-10" db="EMBL/GenBank/DDBJ databases">
        <title>Diversity of trophic interactions inside an arsenic-rich microbial ecosystem.</title>
        <authorList>
            <person name="Bertin P.N."/>
            <person name="Heinrich-Salmeron A."/>
            <person name="Pelletier E."/>
            <person name="Goulhen-Chollet F."/>
            <person name="Arsene-Ploetze F."/>
            <person name="Gallien S."/>
            <person name="Calteau A."/>
            <person name="Vallenet D."/>
            <person name="Casiot C."/>
            <person name="Chane-Woon-Ming B."/>
            <person name="Giloteaux L."/>
            <person name="Barakat M."/>
            <person name="Bonnefoy V."/>
            <person name="Bruneel O."/>
            <person name="Chandler M."/>
            <person name="Cleiss J."/>
            <person name="Duran R."/>
            <person name="Elbaz-Poulichet F."/>
            <person name="Fonknechten N."/>
            <person name="Lauga B."/>
            <person name="Mornico D."/>
            <person name="Ortet P."/>
            <person name="Schaeffer C."/>
            <person name="Siguier P."/>
            <person name="Alexander Thil Smith A."/>
            <person name="Van Dorsselaer A."/>
            <person name="Weissenbach J."/>
            <person name="Medigue C."/>
            <person name="Le Paslier D."/>
        </authorList>
    </citation>
    <scope>NUCLEOTIDE SEQUENCE</scope>
</reference>
<evidence type="ECO:0000313" key="4">
    <source>
        <dbReference type="EMBL" id="CBH74376.1"/>
    </source>
</evidence>
<proteinExistence type="predicted"/>
<dbReference type="EMBL" id="CABL01000001">
    <property type="protein sequence ID" value="CBH74376.1"/>
    <property type="molecule type" value="Genomic_DNA"/>
</dbReference>
<dbReference type="PANTHER" id="PTHR33217:SF7">
    <property type="entry name" value="TRANSPOSASE FOR INSERTION SEQUENCE ELEMENT IS1081"/>
    <property type="match status" value="1"/>
</dbReference>
<dbReference type="GO" id="GO:0004803">
    <property type="term" value="F:transposase activity"/>
    <property type="evidence" value="ECO:0007669"/>
    <property type="project" value="InterPro"/>
</dbReference>
<keyword evidence="2" id="KW-0238">DNA-binding</keyword>
<dbReference type="AlphaFoldDB" id="E6PD41"/>
<keyword evidence="3" id="KW-0233">DNA recombination</keyword>
<protein>
    <recommendedName>
        <fullName evidence="5">Mutator family transposase</fullName>
    </recommendedName>
</protein>
<sequence>MCAELDARAEEFGKRQLTGKYPYLWLDALYEGVRIDDQIVSNAVVIAYGVTASRYRDVVAIDVEVRRIALESDATFVAGINDTLAFLAFPIEHLNKEIRRRTRSIGIFPSPESALQLITMTVVEPSEDWMTERRYMSPESLELVLQS</sequence>
<name>E6PD41_9ZZZZ</name>
<evidence type="ECO:0008006" key="5">
    <source>
        <dbReference type="Google" id="ProtNLM"/>
    </source>
</evidence>
<dbReference type="Pfam" id="PF00872">
    <property type="entry name" value="Transposase_mut"/>
    <property type="match status" value="2"/>
</dbReference>
<comment type="caution">
    <text evidence="4">The sequence shown here is derived from an EMBL/GenBank/DDBJ whole genome shotgun (WGS) entry which is preliminary data.</text>
</comment>
<organism evidence="4">
    <name type="scientific">mine drainage metagenome</name>
    <dbReference type="NCBI Taxonomy" id="410659"/>
    <lineage>
        <taxon>unclassified sequences</taxon>
        <taxon>metagenomes</taxon>
        <taxon>ecological metagenomes</taxon>
    </lineage>
</organism>
<keyword evidence="1" id="KW-0815">Transposition</keyword>
<dbReference type="GO" id="GO:0003677">
    <property type="term" value="F:DNA binding"/>
    <property type="evidence" value="ECO:0007669"/>
    <property type="project" value="UniProtKB-KW"/>
</dbReference>
<accession>E6PD41</accession>
<evidence type="ECO:0000256" key="1">
    <source>
        <dbReference type="ARBA" id="ARBA00022578"/>
    </source>
</evidence>
<gene>
    <name evidence="4" type="ORF">CARN1_2263</name>
</gene>
<evidence type="ECO:0000256" key="3">
    <source>
        <dbReference type="ARBA" id="ARBA00023172"/>
    </source>
</evidence>
<dbReference type="PANTHER" id="PTHR33217">
    <property type="entry name" value="TRANSPOSASE FOR INSERTION SEQUENCE ELEMENT IS1081"/>
    <property type="match status" value="1"/>
</dbReference>
<dbReference type="GO" id="GO:0006313">
    <property type="term" value="P:DNA transposition"/>
    <property type="evidence" value="ECO:0007669"/>
    <property type="project" value="InterPro"/>
</dbReference>
<dbReference type="InterPro" id="IPR001207">
    <property type="entry name" value="Transposase_mutator"/>
</dbReference>